<dbReference type="CDD" id="cd16441">
    <property type="entry name" value="beta_Kdo_transferase_KpsS"/>
    <property type="match status" value="1"/>
</dbReference>
<sequence>MFSASASRGQHPRLRHFLVLQGPPGPFFHQLGRALGAAGHRVWRINLNGGDVHDWPRGWTQDGRANGIPSAWRGRARDWPLHIDGFICHHGITDLVLFGDCRPLHRAAHRIAGLRGVAVHVFEEGYIRPDWLTLEPDGVNGHSPLPRNADQIRAAAAMLPPIAPGPALPPVQATMRRRIADSLGHYAALVAMAPLFPFYRTHRPGLLAAEAVGWLLKWARGPRAAAQASAAQAQVAAHVAGGGRYFLFPLQLSSDYQIRAHSPFAAMEQAVDYVLASFAAHAAPDTLLVAKAHPLDPRWAGWGPLLARRARALGIGGRVVHLDGGDLRHWAEGASGMVVVNSTSATFAFAAGVPVAALGSAVYALPGLTHQNGLDSFWQAPTPPDAALWAAFCRVLHHRSLVRGGLASDSAVATLVANAAQRLLQDPAHLPQTAPAIPPAPARAAPLRLTAANPAIEGIAHLPAFVAPVRDAVIGWGRKPSGARAQRIARIQGRPCLLLEDGLLRSIGRDDAALSLIVDPLGCYYDASGPSAVEAAILAGASADQAARAAGLARLWREGGVSKYNHAPDYDGFLPDPYVLVVDQVAGDRSVAGALAGEAAFRRMIEAALDENPEATVLVKTHPDVLTRGRGGYLPQGPLRSPRIRVIGTPCHPVRLLRHARTVYTVSSQLGFEALVWKRPLRCFGMPFYAGWGLSEDDMPPTPARAATGGRRLVDVVHGALIAASAYVDPVSGAPLTAEAAIERIAAARRRLLAPAAPRRRVAVPAE</sequence>
<keyword evidence="2" id="KW-1185">Reference proteome</keyword>
<evidence type="ECO:0008006" key="3">
    <source>
        <dbReference type="Google" id="ProtNLM"/>
    </source>
</evidence>
<dbReference type="CDD" id="cd16440">
    <property type="entry name" value="beta_Kdo_transferase_KpsC_1"/>
    <property type="match status" value="1"/>
</dbReference>
<proteinExistence type="predicted"/>
<organism evidence="1 2">
    <name type="scientific">Novosphingobium ovatum</name>
    <dbReference type="NCBI Taxonomy" id="1908523"/>
    <lineage>
        <taxon>Bacteria</taxon>
        <taxon>Pseudomonadati</taxon>
        <taxon>Pseudomonadota</taxon>
        <taxon>Alphaproteobacteria</taxon>
        <taxon>Sphingomonadales</taxon>
        <taxon>Sphingomonadaceae</taxon>
        <taxon>Novosphingobium</taxon>
    </lineage>
</organism>
<gene>
    <name evidence="1" type="ORF">GTZ99_10070</name>
</gene>
<dbReference type="Pfam" id="PF05159">
    <property type="entry name" value="Capsule_synth"/>
    <property type="match status" value="3"/>
</dbReference>
<dbReference type="Proteomes" id="UP000753724">
    <property type="component" value="Unassembled WGS sequence"/>
</dbReference>
<evidence type="ECO:0000313" key="1">
    <source>
        <dbReference type="EMBL" id="NBC36903.1"/>
    </source>
</evidence>
<accession>A0ABW9XEC5</accession>
<reference evidence="2" key="1">
    <citation type="submission" date="2020-01" db="EMBL/GenBank/DDBJ databases">
        <title>Sphingomonas sp. strain CSW-10.</title>
        <authorList>
            <person name="Chen W.-M."/>
        </authorList>
    </citation>
    <scope>NUCLEOTIDE SEQUENCE [LARGE SCALE GENOMIC DNA]</scope>
    <source>
        <strain evidence="2">FSY-8</strain>
    </source>
</reference>
<dbReference type="InterPro" id="IPR007833">
    <property type="entry name" value="Capsule_polysaccharide_synth"/>
</dbReference>
<dbReference type="EMBL" id="JAAAPO010000003">
    <property type="protein sequence ID" value="NBC36903.1"/>
    <property type="molecule type" value="Genomic_DNA"/>
</dbReference>
<evidence type="ECO:0000313" key="2">
    <source>
        <dbReference type="Proteomes" id="UP000753724"/>
    </source>
</evidence>
<comment type="caution">
    <text evidence="1">The sequence shown here is derived from an EMBL/GenBank/DDBJ whole genome shotgun (WGS) entry which is preliminary data.</text>
</comment>
<name>A0ABW9XEC5_9SPHN</name>
<protein>
    <recommendedName>
        <fullName evidence="3">Capsular polysaccharide export protein</fullName>
    </recommendedName>
</protein>